<dbReference type="EMBL" id="PCVG01000085">
    <property type="protein sequence ID" value="PIQ68032.1"/>
    <property type="molecule type" value="Genomic_DNA"/>
</dbReference>
<evidence type="ECO:0000259" key="3">
    <source>
        <dbReference type="Pfam" id="PF14478"/>
    </source>
</evidence>
<evidence type="ECO:0000313" key="4">
    <source>
        <dbReference type="EMBL" id="PIQ68032.1"/>
    </source>
</evidence>
<dbReference type="AlphaFoldDB" id="A0A2H0K9U4"/>
<organism evidence="4 5">
    <name type="scientific">Candidatus Taylorbacteria bacterium CG11_big_fil_rev_8_21_14_0_20_46_11</name>
    <dbReference type="NCBI Taxonomy" id="1975025"/>
    <lineage>
        <taxon>Bacteria</taxon>
        <taxon>Candidatus Tayloriibacteriota</taxon>
    </lineage>
</organism>
<dbReference type="Pfam" id="PF13243">
    <property type="entry name" value="SQHop_cyclase_C"/>
    <property type="match status" value="1"/>
</dbReference>
<gene>
    <name evidence="4" type="ORF">COV91_06145</name>
</gene>
<reference evidence="4 5" key="1">
    <citation type="submission" date="2017-09" db="EMBL/GenBank/DDBJ databases">
        <title>Depth-based differentiation of microbial function through sediment-hosted aquifers and enrichment of novel symbionts in the deep terrestrial subsurface.</title>
        <authorList>
            <person name="Probst A.J."/>
            <person name="Ladd B."/>
            <person name="Jarett J.K."/>
            <person name="Geller-Mcgrath D.E."/>
            <person name="Sieber C.M."/>
            <person name="Emerson J.B."/>
            <person name="Anantharaman K."/>
            <person name="Thomas B.C."/>
            <person name="Malmstrom R."/>
            <person name="Stieglmeier M."/>
            <person name="Klingl A."/>
            <person name="Woyke T."/>
            <person name="Ryan C.M."/>
            <person name="Banfield J.F."/>
        </authorList>
    </citation>
    <scope>NUCLEOTIDE SEQUENCE [LARGE SCALE GENOMIC DNA]</scope>
    <source>
        <strain evidence="4">CG11_big_fil_rev_8_21_14_0_20_46_11</strain>
    </source>
</reference>
<evidence type="ECO:0008006" key="6">
    <source>
        <dbReference type="Google" id="ProtNLM"/>
    </source>
</evidence>
<dbReference type="Pfam" id="PF14478">
    <property type="entry name" value="DUF4430"/>
    <property type="match status" value="1"/>
</dbReference>
<name>A0A2H0K9U4_9BACT</name>
<accession>A0A2H0K9U4</accession>
<feature type="region of interest" description="Disordered" evidence="1">
    <location>
        <begin position="414"/>
        <end position="435"/>
    </location>
</feature>
<dbReference type="InterPro" id="IPR008930">
    <property type="entry name" value="Terpenoid_cyclase/PrenylTrfase"/>
</dbReference>
<feature type="domain" description="Squalene cyclase C-terminal" evidence="2">
    <location>
        <begin position="127"/>
        <end position="249"/>
    </location>
</feature>
<evidence type="ECO:0000256" key="1">
    <source>
        <dbReference type="SAM" id="MobiDB-lite"/>
    </source>
</evidence>
<evidence type="ECO:0000313" key="5">
    <source>
        <dbReference type="Proteomes" id="UP000229342"/>
    </source>
</evidence>
<comment type="caution">
    <text evidence="4">The sequence shown here is derived from an EMBL/GenBank/DDBJ whole genome shotgun (WGS) entry which is preliminary data.</text>
</comment>
<dbReference type="CDD" id="cd00688">
    <property type="entry name" value="ISOPREN_C2_like"/>
    <property type="match status" value="1"/>
</dbReference>
<dbReference type="InterPro" id="IPR027954">
    <property type="entry name" value="Transcobalamin-like_C"/>
</dbReference>
<dbReference type="InterPro" id="IPR032696">
    <property type="entry name" value="SQ_cyclase_C"/>
</dbReference>
<dbReference type="Proteomes" id="UP000229342">
    <property type="component" value="Unassembled WGS sequence"/>
</dbReference>
<dbReference type="Gene3D" id="2.170.130.30">
    <property type="match status" value="1"/>
</dbReference>
<dbReference type="SUPFAM" id="SSF48239">
    <property type="entry name" value="Terpenoid cyclases/Protein prenyltransferases"/>
    <property type="match status" value="1"/>
</dbReference>
<feature type="domain" description="Transcobalamin-like C-terminal" evidence="3">
    <location>
        <begin position="320"/>
        <end position="392"/>
    </location>
</feature>
<dbReference type="Gene3D" id="1.50.10.20">
    <property type="match status" value="1"/>
</dbReference>
<sequence>MSFRLSHRSSICTVVGLLGVIALFPFSHLFGADSPSVAYLKSKPVSPWTIMALSSAGESVNFDSLKSVSGTKAIDLETPILALTSDGKDPRTFGSTDLVQALRGFYDGTQLGEVGIINDDIFGLLALVASGEPKDDAVLVGSTAFIRTHQNTDGGFSFAVDGTSDTNTTAAAIMALRAVGLEKEDSAITKAIAYLKASQNDDGGFPYDPNSSFGTESDASSDAWVVMALTSLGETLSSWQKGGITPLAHLETLKQENGMYLYQVGGAEDSFTPVTTAYALMAVTGKTFPIRIIAPSEVGVSFSVQIEGKEGLLCDADGTGDTAIDALKRAGTVCGIAYHIQSSSLGDYVDEIAGETASGSSGWIYTVNGAVPSVGAGAYHLKVGDAVRWYFGSYDGTPASSAVRTEIPLAVSIPKQTNSDASGGNNGSGNGTDETSTVSMIVDVGAGGTTGPSVAFGTPARGDVVSKSVTLRNSGSVATTLSTAVSGDAVFRRYLRLNQKGWREYTVTLSGETSTTTDMSLAIPVDYDGSGTKIGALIFFATPIVQ</sequence>
<evidence type="ECO:0000259" key="2">
    <source>
        <dbReference type="Pfam" id="PF13243"/>
    </source>
</evidence>
<proteinExistence type="predicted"/>
<protein>
    <recommendedName>
        <fullName evidence="6">DUF4430 domain-containing protein</fullName>
    </recommendedName>
</protein>